<dbReference type="GO" id="GO:0004156">
    <property type="term" value="F:dihydropteroate synthase activity"/>
    <property type="evidence" value="ECO:0007669"/>
    <property type="project" value="UniProtKB-EC"/>
</dbReference>
<dbReference type="Gene3D" id="3.20.20.20">
    <property type="entry name" value="Dihydropteroate synthase-like"/>
    <property type="match status" value="1"/>
</dbReference>
<reference evidence="10" key="1">
    <citation type="submission" date="2020-05" db="EMBL/GenBank/DDBJ databases">
        <authorList>
            <person name="Chiriac C."/>
            <person name="Salcher M."/>
            <person name="Ghai R."/>
            <person name="Kavagutti S V."/>
        </authorList>
    </citation>
    <scope>NUCLEOTIDE SEQUENCE</scope>
</reference>
<comment type="catalytic activity">
    <reaction evidence="1">
        <text>(7,8-dihydropterin-6-yl)methyl diphosphate + 4-aminobenzoate = 7,8-dihydropteroate + diphosphate</text>
        <dbReference type="Rhea" id="RHEA:19949"/>
        <dbReference type="ChEBI" id="CHEBI:17836"/>
        <dbReference type="ChEBI" id="CHEBI:17839"/>
        <dbReference type="ChEBI" id="CHEBI:33019"/>
        <dbReference type="ChEBI" id="CHEBI:72950"/>
        <dbReference type="EC" id="2.5.1.15"/>
    </reaction>
</comment>
<dbReference type="EMBL" id="CAFBQS010000084">
    <property type="protein sequence ID" value="CAB5063447.1"/>
    <property type="molecule type" value="Genomic_DNA"/>
</dbReference>
<dbReference type="InterPro" id="IPR006390">
    <property type="entry name" value="DHP_synth_dom"/>
</dbReference>
<accession>A0A6J7UGZ2</accession>
<evidence type="ECO:0000256" key="5">
    <source>
        <dbReference type="ARBA" id="ARBA00022679"/>
    </source>
</evidence>
<dbReference type="EC" id="2.5.1.15" evidence="4"/>
<keyword evidence="5" id="KW-0808">Transferase</keyword>
<comment type="cofactor">
    <cofactor evidence="2">
        <name>Mg(2+)</name>
        <dbReference type="ChEBI" id="CHEBI:18420"/>
    </cofactor>
</comment>
<dbReference type="PROSITE" id="PS50972">
    <property type="entry name" value="PTERIN_BINDING"/>
    <property type="match status" value="1"/>
</dbReference>
<dbReference type="InterPro" id="IPR045031">
    <property type="entry name" value="DHP_synth-like"/>
</dbReference>
<dbReference type="SUPFAM" id="SSF51717">
    <property type="entry name" value="Dihydropteroate synthetase-like"/>
    <property type="match status" value="1"/>
</dbReference>
<dbReference type="Pfam" id="PF00809">
    <property type="entry name" value="Pterin_bind"/>
    <property type="match status" value="1"/>
</dbReference>
<proteinExistence type="predicted"/>
<dbReference type="AlphaFoldDB" id="A0A6J7UGZ2"/>
<dbReference type="NCBIfam" id="TIGR01496">
    <property type="entry name" value="DHPS"/>
    <property type="match status" value="1"/>
</dbReference>
<evidence type="ECO:0000259" key="9">
    <source>
        <dbReference type="PROSITE" id="PS50972"/>
    </source>
</evidence>
<evidence type="ECO:0000256" key="2">
    <source>
        <dbReference type="ARBA" id="ARBA00001946"/>
    </source>
</evidence>
<evidence type="ECO:0000256" key="7">
    <source>
        <dbReference type="ARBA" id="ARBA00022842"/>
    </source>
</evidence>
<organism evidence="10">
    <name type="scientific">freshwater metagenome</name>
    <dbReference type="NCBI Taxonomy" id="449393"/>
    <lineage>
        <taxon>unclassified sequences</taxon>
        <taxon>metagenomes</taxon>
        <taxon>ecological metagenomes</taxon>
    </lineage>
</organism>
<gene>
    <name evidence="10" type="ORF">UFOPK4366_00545</name>
</gene>
<evidence type="ECO:0000256" key="3">
    <source>
        <dbReference type="ARBA" id="ARBA00004763"/>
    </source>
</evidence>
<dbReference type="InterPro" id="IPR011005">
    <property type="entry name" value="Dihydropteroate_synth-like_sf"/>
</dbReference>
<dbReference type="PANTHER" id="PTHR20941">
    <property type="entry name" value="FOLATE SYNTHESIS PROTEINS"/>
    <property type="match status" value="1"/>
</dbReference>
<dbReference type="InterPro" id="IPR000489">
    <property type="entry name" value="Pterin-binding_dom"/>
</dbReference>
<dbReference type="GO" id="GO:0046656">
    <property type="term" value="P:folic acid biosynthetic process"/>
    <property type="evidence" value="ECO:0007669"/>
    <property type="project" value="UniProtKB-KW"/>
</dbReference>
<evidence type="ECO:0000313" key="10">
    <source>
        <dbReference type="EMBL" id="CAB5063447.1"/>
    </source>
</evidence>
<keyword evidence="8" id="KW-0289">Folate biosynthesis</keyword>
<dbReference type="GO" id="GO:0046654">
    <property type="term" value="P:tetrahydrofolate biosynthetic process"/>
    <property type="evidence" value="ECO:0007669"/>
    <property type="project" value="TreeGrafter"/>
</dbReference>
<dbReference type="PROSITE" id="PS00793">
    <property type="entry name" value="DHPS_2"/>
    <property type="match status" value="1"/>
</dbReference>
<name>A0A6J7UGZ2_9ZZZZ</name>
<dbReference type="PANTHER" id="PTHR20941:SF1">
    <property type="entry name" value="FOLIC ACID SYNTHESIS PROTEIN FOL1"/>
    <property type="match status" value="1"/>
</dbReference>
<dbReference type="FunFam" id="3.20.20.20:FF:000006">
    <property type="entry name" value="Dihydropteroate synthase"/>
    <property type="match status" value="1"/>
</dbReference>
<evidence type="ECO:0000256" key="1">
    <source>
        <dbReference type="ARBA" id="ARBA00000012"/>
    </source>
</evidence>
<keyword evidence="6" id="KW-0479">Metal-binding</keyword>
<protein>
    <recommendedName>
        <fullName evidence="4">dihydropteroate synthase</fullName>
        <ecNumber evidence="4">2.5.1.15</ecNumber>
    </recommendedName>
</protein>
<evidence type="ECO:0000256" key="6">
    <source>
        <dbReference type="ARBA" id="ARBA00022723"/>
    </source>
</evidence>
<dbReference type="GO" id="GO:0046872">
    <property type="term" value="F:metal ion binding"/>
    <property type="evidence" value="ECO:0007669"/>
    <property type="project" value="UniProtKB-KW"/>
</dbReference>
<evidence type="ECO:0000256" key="8">
    <source>
        <dbReference type="ARBA" id="ARBA00022909"/>
    </source>
</evidence>
<dbReference type="GO" id="GO:0005829">
    <property type="term" value="C:cytosol"/>
    <property type="evidence" value="ECO:0007669"/>
    <property type="project" value="TreeGrafter"/>
</dbReference>
<evidence type="ECO:0000256" key="4">
    <source>
        <dbReference type="ARBA" id="ARBA00012458"/>
    </source>
</evidence>
<feature type="domain" description="Pterin-binding" evidence="9">
    <location>
        <begin position="1"/>
        <end position="250"/>
    </location>
</feature>
<comment type="pathway">
    <text evidence="3">Cofactor biosynthesis; tetrahydrofolate biosynthesis; 7,8-dihydrofolate from 2-amino-4-hydroxy-6-hydroxymethyl-7,8-dihydropteridine diphosphate and 4-aminobenzoate: step 1/2.</text>
</comment>
<keyword evidence="7" id="KW-0460">Magnesium</keyword>
<dbReference type="CDD" id="cd00739">
    <property type="entry name" value="DHPS"/>
    <property type="match status" value="1"/>
</dbReference>
<sequence>MGILNVTPDSFADGGMHNSLTAAMNRVKEMISEGVDIIDVGGESTRPGAERVTEAEELVRTIPVIEAIAKSFPHTTVSIDTTRANVAQEALKAGATIINDVSGGLADPKMADLVATTGVKYVVMHWRGSSDTMQSKAIYEDVNSEVIKELLARVDSLKSAGVLENQIILDPGLGFSKLPEHNWEIVNNLELFTNLGFPILIGASRKRFLGEELTPIERESASVAITSLCAKSKIWGVRTHSVKKHKMAIDIVNESNSESGAM</sequence>